<proteinExistence type="predicted"/>
<gene>
    <name evidence="4" type="ORF">ESB13_01985</name>
</gene>
<dbReference type="OrthoDB" id="9807502at2"/>
<keyword evidence="4" id="KW-0808">Transferase</keyword>
<comment type="catalytic activity">
    <reaction evidence="3">
        <text>L-arginine + H2O = L-citrulline + NH4(+)</text>
        <dbReference type="Rhea" id="RHEA:19597"/>
        <dbReference type="ChEBI" id="CHEBI:15377"/>
        <dbReference type="ChEBI" id="CHEBI:28938"/>
        <dbReference type="ChEBI" id="CHEBI:32682"/>
        <dbReference type="ChEBI" id="CHEBI:57743"/>
        <dbReference type="EC" id="3.5.3.6"/>
    </reaction>
</comment>
<dbReference type="GO" id="GO:0019546">
    <property type="term" value="P:L-arginine deiminase pathway"/>
    <property type="evidence" value="ECO:0007669"/>
    <property type="project" value="TreeGrafter"/>
</dbReference>
<dbReference type="Pfam" id="PF02274">
    <property type="entry name" value="ADI"/>
    <property type="match status" value="1"/>
</dbReference>
<evidence type="ECO:0000313" key="5">
    <source>
        <dbReference type="Proteomes" id="UP000290545"/>
    </source>
</evidence>
<dbReference type="SUPFAM" id="SSF55909">
    <property type="entry name" value="Pentein"/>
    <property type="match status" value="1"/>
</dbReference>
<dbReference type="EC" id="3.5.3.6" evidence="2"/>
<evidence type="ECO:0000256" key="1">
    <source>
        <dbReference type="ARBA" id="ARBA00005213"/>
    </source>
</evidence>
<protein>
    <recommendedName>
        <fullName evidence="2">arginine deiminase</fullName>
        <ecNumber evidence="2">3.5.3.6</ecNumber>
    </recommendedName>
</protein>
<dbReference type="PANTHER" id="PTHR47271">
    <property type="entry name" value="ARGININE DEIMINASE"/>
    <property type="match status" value="1"/>
</dbReference>
<name>A0A4V1MAE6_9BACT</name>
<evidence type="ECO:0000256" key="2">
    <source>
        <dbReference type="ARBA" id="ARBA00012171"/>
    </source>
</evidence>
<keyword evidence="5" id="KW-1185">Reference proteome</keyword>
<comment type="caution">
    <text evidence="4">The sequence shown here is derived from an EMBL/GenBank/DDBJ whole genome shotgun (WGS) entry which is preliminary data.</text>
</comment>
<dbReference type="GO" id="GO:0016990">
    <property type="term" value="F:arginine deiminase activity"/>
    <property type="evidence" value="ECO:0007669"/>
    <property type="project" value="UniProtKB-EC"/>
</dbReference>
<sequence>MSADQSSYFIDSELGTLRKLLIHSPDGGIGKIIPSTFQDNLYDDIVHLKSMQKEYNHYVKLLLYFLDPEKITYINSFSSDDEKQANCFIPGKKEYFNSDKVLEAQNLLEEIVGDERVKLRLIAAVCSYEESSFAIQQKLEAIQDAGLLAKILITGILPATESGNEEDQYIFPPIPNFIFTRDIGIMIKDHLLLSRMATSARKRESLITKFLALYYFFHEQPGKIIEIIEESDFFLYEEQERRQRIITIEGGDIMMVHQRHIIVGCSERTSSNAVNEIIHTLFSREELGIEKISVVKIPKKRAQMHIDTIFTQVRRNVWVMYGRYSERIMEAENNIKQSYLNVLAHKTDLHKEPEPEILQFYKKASDPYQRNKDYSVPTNPTGIESLLIQISVEDFGVAPQDVRIIYSGGNDFPHDDREQWTDSCNVVALKEGVVIGYDRNDKTSEAFRKAGFDVITTREAFDRFEKGISPHSLENTLILLPSAELSRARGGSHCMSMPLLRDKLS</sequence>
<dbReference type="GO" id="GO:0016740">
    <property type="term" value="F:transferase activity"/>
    <property type="evidence" value="ECO:0007669"/>
    <property type="project" value="UniProtKB-KW"/>
</dbReference>
<organism evidence="4 5">
    <name type="scientific">Filimonas effusa</name>
    <dbReference type="NCBI Taxonomy" id="2508721"/>
    <lineage>
        <taxon>Bacteria</taxon>
        <taxon>Pseudomonadati</taxon>
        <taxon>Bacteroidota</taxon>
        <taxon>Chitinophagia</taxon>
        <taxon>Chitinophagales</taxon>
        <taxon>Chitinophagaceae</taxon>
        <taxon>Filimonas</taxon>
    </lineage>
</organism>
<comment type="pathway">
    <text evidence="1">Amino-acid degradation; L-arginine degradation via ADI pathway; carbamoyl phosphate from L-arginine: step 1/2.</text>
</comment>
<dbReference type="RefSeq" id="WP_129001359.1">
    <property type="nucleotide sequence ID" value="NZ_SDHZ01000001.1"/>
</dbReference>
<dbReference type="EMBL" id="SDHZ01000001">
    <property type="protein sequence ID" value="RXK85606.1"/>
    <property type="molecule type" value="Genomic_DNA"/>
</dbReference>
<evidence type="ECO:0000256" key="3">
    <source>
        <dbReference type="ARBA" id="ARBA00049429"/>
    </source>
</evidence>
<dbReference type="Proteomes" id="UP000290545">
    <property type="component" value="Unassembled WGS sequence"/>
</dbReference>
<dbReference type="Gene3D" id="3.75.10.10">
    <property type="entry name" value="L-arginine/glycine Amidinotransferase, Chain A"/>
    <property type="match status" value="2"/>
</dbReference>
<dbReference type="PANTHER" id="PTHR47271:SF2">
    <property type="entry name" value="ARGININE DEIMINASE"/>
    <property type="match status" value="1"/>
</dbReference>
<dbReference type="AlphaFoldDB" id="A0A4V1MAE6"/>
<accession>A0A4V1MAE6</accession>
<reference evidence="4 5" key="1">
    <citation type="submission" date="2019-01" db="EMBL/GenBank/DDBJ databases">
        <title>Filimonas sp. strain TTM-71.</title>
        <authorList>
            <person name="Chen W.-M."/>
        </authorList>
    </citation>
    <scope>NUCLEOTIDE SEQUENCE [LARGE SCALE GENOMIC DNA]</scope>
    <source>
        <strain evidence="4 5">TTM-71</strain>
    </source>
</reference>
<evidence type="ECO:0000313" key="4">
    <source>
        <dbReference type="EMBL" id="RXK85606.1"/>
    </source>
</evidence>